<evidence type="ECO:0000313" key="3">
    <source>
        <dbReference type="Proteomes" id="UP000051845"/>
    </source>
</evidence>
<evidence type="ECO:0000313" key="2">
    <source>
        <dbReference type="EMBL" id="KRM75887.1"/>
    </source>
</evidence>
<evidence type="ECO:0000256" key="1">
    <source>
        <dbReference type="SAM" id="Phobius"/>
    </source>
</evidence>
<evidence type="ECO:0008006" key="4">
    <source>
        <dbReference type="Google" id="ProtNLM"/>
    </source>
</evidence>
<dbReference type="RefSeq" id="WP_054758812.1">
    <property type="nucleotide sequence ID" value="NZ_AYYR01000043.1"/>
</dbReference>
<sequence>MKHGYLITNVILAVIFILLSAVIFLRKTDGAGLAQSTHLRLVTFVVLVIFFALILVGELIVFAVSHRRRA</sequence>
<feature type="transmembrane region" description="Helical" evidence="1">
    <location>
        <begin position="37"/>
        <end position="64"/>
    </location>
</feature>
<dbReference type="STRING" id="33960.TY91_12920"/>
<feature type="transmembrane region" description="Helical" evidence="1">
    <location>
        <begin position="6"/>
        <end position="25"/>
    </location>
</feature>
<dbReference type="InterPro" id="IPR025037">
    <property type="entry name" value="DUF3923"/>
</dbReference>
<proteinExistence type="predicted"/>
<dbReference type="AlphaFoldDB" id="A0A0R2B8S3"/>
<protein>
    <recommendedName>
        <fullName evidence="4">DUF3923 family protein</fullName>
    </recommendedName>
</protein>
<dbReference type="Pfam" id="PF13061">
    <property type="entry name" value="DUF3923"/>
    <property type="match status" value="1"/>
</dbReference>
<name>A0A0R2B8S3_SECCO</name>
<accession>A0A0R2B8S3</accession>
<dbReference type="PATRIC" id="fig|1423733.4.peg.2145"/>
<keyword evidence="1" id="KW-0812">Transmembrane</keyword>
<dbReference type="Proteomes" id="UP000051845">
    <property type="component" value="Unassembled WGS sequence"/>
</dbReference>
<dbReference type="EMBL" id="AYYR01000043">
    <property type="protein sequence ID" value="KRM75887.1"/>
    <property type="molecule type" value="Genomic_DNA"/>
</dbReference>
<keyword evidence="1" id="KW-1133">Transmembrane helix</keyword>
<keyword evidence="1" id="KW-0472">Membrane</keyword>
<organism evidence="2 3">
    <name type="scientific">Secundilactobacillus collinoides DSM 20515 = JCM 1123</name>
    <dbReference type="NCBI Taxonomy" id="1423733"/>
    <lineage>
        <taxon>Bacteria</taxon>
        <taxon>Bacillati</taxon>
        <taxon>Bacillota</taxon>
        <taxon>Bacilli</taxon>
        <taxon>Lactobacillales</taxon>
        <taxon>Lactobacillaceae</taxon>
        <taxon>Secundilactobacillus</taxon>
    </lineage>
</organism>
<comment type="caution">
    <text evidence="2">The sequence shown here is derived from an EMBL/GenBank/DDBJ whole genome shotgun (WGS) entry which is preliminary data.</text>
</comment>
<gene>
    <name evidence="2" type="ORF">FC82_GL002041</name>
</gene>
<reference evidence="2 3" key="1">
    <citation type="journal article" date="2015" name="Genome Announc.">
        <title>Expanding the biotechnology potential of lactobacilli through comparative genomics of 213 strains and associated genera.</title>
        <authorList>
            <person name="Sun Z."/>
            <person name="Harris H.M."/>
            <person name="McCann A."/>
            <person name="Guo C."/>
            <person name="Argimon S."/>
            <person name="Zhang W."/>
            <person name="Yang X."/>
            <person name="Jeffery I.B."/>
            <person name="Cooney J.C."/>
            <person name="Kagawa T.F."/>
            <person name="Liu W."/>
            <person name="Song Y."/>
            <person name="Salvetti E."/>
            <person name="Wrobel A."/>
            <person name="Rasinkangas P."/>
            <person name="Parkhill J."/>
            <person name="Rea M.C."/>
            <person name="O'Sullivan O."/>
            <person name="Ritari J."/>
            <person name="Douillard F.P."/>
            <person name="Paul Ross R."/>
            <person name="Yang R."/>
            <person name="Briner A.E."/>
            <person name="Felis G.E."/>
            <person name="de Vos W.M."/>
            <person name="Barrangou R."/>
            <person name="Klaenhammer T.R."/>
            <person name="Caufield P.W."/>
            <person name="Cui Y."/>
            <person name="Zhang H."/>
            <person name="O'Toole P.W."/>
        </authorList>
    </citation>
    <scope>NUCLEOTIDE SEQUENCE [LARGE SCALE GENOMIC DNA]</scope>
    <source>
        <strain evidence="2 3">DSM 20515</strain>
    </source>
</reference>